<dbReference type="InterPro" id="IPR015032">
    <property type="entry name" value="ThsB__TIR-like_domain"/>
</dbReference>
<feature type="domain" description="Thoeris protein ThsB TIR-like" evidence="1">
    <location>
        <begin position="8"/>
        <end position="104"/>
    </location>
</feature>
<dbReference type="RefSeq" id="WP_043495620.1">
    <property type="nucleotide sequence ID" value="NZ_CP139993.1"/>
</dbReference>
<dbReference type="InterPro" id="IPR036490">
    <property type="entry name" value="ThsB_TIR-like_sf"/>
</dbReference>
<reference evidence="2 3" key="1">
    <citation type="submission" date="2018-06" db="EMBL/GenBank/DDBJ databases">
        <authorList>
            <consortium name="Pathogen Informatics"/>
            <person name="Doyle S."/>
        </authorList>
    </citation>
    <scope>NUCLEOTIDE SEQUENCE [LARGE SCALE GENOMIC DNA]</scope>
    <source>
        <strain evidence="2 3">NCTC8105</strain>
    </source>
</reference>
<name>A0A377TDJ2_HAFAL</name>
<accession>A0A377TDJ2</accession>
<gene>
    <name evidence="2" type="ORF">NCTC8105_05197</name>
</gene>
<sequence>MSKTYSIFISHCWDYNDSLINLKNLLNKEDGLVASYEEVTVDAPINSEDEKYIKRVLKARISASDVFIVVAGMYTAHSDWMKWEIETAVANNIPVIGIKPHGSQRTPQVVTDNAKIIVGWYTPSIISAIKDC</sequence>
<dbReference type="EMBL" id="UGHP01000002">
    <property type="protein sequence ID" value="STS21048.1"/>
    <property type="molecule type" value="Genomic_DNA"/>
</dbReference>
<protein>
    <submittedName>
        <fullName evidence="2">MTH538 TIR-like domain (DUF1863)</fullName>
    </submittedName>
</protein>
<dbReference type="SUPFAM" id="SSF52206">
    <property type="entry name" value="Hypothetical protein MTH538"/>
    <property type="match status" value="1"/>
</dbReference>
<evidence type="ECO:0000313" key="2">
    <source>
        <dbReference type="EMBL" id="STS21048.1"/>
    </source>
</evidence>
<organism evidence="2 3">
    <name type="scientific">Hafnia alvei</name>
    <dbReference type="NCBI Taxonomy" id="569"/>
    <lineage>
        <taxon>Bacteria</taxon>
        <taxon>Pseudomonadati</taxon>
        <taxon>Pseudomonadota</taxon>
        <taxon>Gammaproteobacteria</taxon>
        <taxon>Enterobacterales</taxon>
        <taxon>Hafniaceae</taxon>
        <taxon>Hafnia</taxon>
    </lineage>
</organism>
<dbReference type="Gene3D" id="3.40.50.9200">
    <property type="entry name" value="Hypothetical protein MTH538"/>
    <property type="match status" value="1"/>
</dbReference>
<evidence type="ECO:0000259" key="1">
    <source>
        <dbReference type="Pfam" id="PF08937"/>
    </source>
</evidence>
<dbReference type="AlphaFoldDB" id="A0A377TDJ2"/>
<dbReference type="Proteomes" id="UP000254821">
    <property type="component" value="Unassembled WGS sequence"/>
</dbReference>
<evidence type="ECO:0000313" key="3">
    <source>
        <dbReference type="Proteomes" id="UP000254821"/>
    </source>
</evidence>
<dbReference type="Pfam" id="PF08937">
    <property type="entry name" value="ThsB_TIR"/>
    <property type="match status" value="1"/>
</dbReference>
<proteinExistence type="predicted"/>